<dbReference type="EMBL" id="KL198008">
    <property type="protein sequence ID" value="KDQ28278.1"/>
    <property type="molecule type" value="Genomic_DNA"/>
</dbReference>
<dbReference type="Proteomes" id="UP000027073">
    <property type="component" value="Unassembled WGS sequence"/>
</dbReference>
<dbReference type="HOGENOM" id="CLU_2711695_0_0_1"/>
<protein>
    <submittedName>
        <fullName evidence="1">Uncharacterized protein</fullName>
    </submittedName>
</protein>
<dbReference type="InParanoid" id="A0A067NJN6"/>
<sequence>FHPFFTERPITFLPNPSSLLAVPLASISLQLYHIAKHNLQCALQSPSTSTQTTQTLRISSLRRRESCALQSAL</sequence>
<accession>A0A067NJN6</accession>
<proteinExistence type="predicted"/>
<dbReference type="VEuPathDB" id="FungiDB:PLEOSDRAFT_1093564"/>
<evidence type="ECO:0000313" key="2">
    <source>
        <dbReference type="Proteomes" id="UP000027073"/>
    </source>
</evidence>
<feature type="non-terminal residue" evidence="1">
    <location>
        <position position="1"/>
    </location>
</feature>
<gene>
    <name evidence="1" type="ORF">PLEOSDRAFT_1093564</name>
</gene>
<reference evidence="2" key="1">
    <citation type="journal article" date="2014" name="Proc. Natl. Acad. Sci. U.S.A.">
        <title>Extensive sampling of basidiomycete genomes demonstrates inadequacy of the white-rot/brown-rot paradigm for wood decay fungi.</title>
        <authorList>
            <person name="Riley R."/>
            <person name="Salamov A.A."/>
            <person name="Brown D.W."/>
            <person name="Nagy L.G."/>
            <person name="Floudas D."/>
            <person name="Held B.W."/>
            <person name="Levasseur A."/>
            <person name="Lombard V."/>
            <person name="Morin E."/>
            <person name="Otillar R."/>
            <person name="Lindquist E.A."/>
            <person name="Sun H."/>
            <person name="LaButti K.M."/>
            <person name="Schmutz J."/>
            <person name="Jabbour D."/>
            <person name="Luo H."/>
            <person name="Baker S.E."/>
            <person name="Pisabarro A.G."/>
            <person name="Walton J.D."/>
            <person name="Blanchette R.A."/>
            <person name="Henrissat B."/>
            <person name="Martin F."/>
            <person name="Cullen D."/>
            <person name="Hibbett D.S."/>
            <person name="Grigoriev I.V."/>
        </authorList>
    </citation>
    <scope>NUCLEOTIDE SEQUENCE [LARGE SCALE GENOMIC DNA]</scope>
    <source>
        <strain evidence="2">PC15</strain>
    </source>
</reference>
<name>A0A067NJN6_PLEO1</name>
<dbReference type="AlphaFoldDB" id="A0A067NJN6"/>
<organism evidence="1 2">
    <name type="scientific">Pleurotus ostreatus (strain PC15)</name>
    <name type="common">Oyster mushroom</name>
    <dbReference type="NCBI Taxonomy" id="1137138"/>
    <lineage>
        <taxon>Eukaryota</taxon>
        <taxon>Fungi</taxon>
        <taxon>Dikarya</taxon>
        <taxon>Basidiomycota</taxon>
        <taxon>Agaricomycotina</taxon>
        <taxon>Agaricomycetes</taxon>
        <taxon>Agaricomycetidae</taxon>
        <taxon>Agaricales</taxon>
        <taxon>Pleurotineae</taxon>
        <taxon>Pleurotaceae</taxon>
        <taxon>Pleurotus</taxon>
    </lineage>
</organism>
<evidence type="ECO:0000313" key="1">
    <source>
        <dbReference type="EMBL" id="KDQ28278.1"/>
    </source>
</evidence>